<gene>
    <name evidence="2" type="ORF">COCVIDRAFT_15385</name>
</gene>
<dbReference type="HOGENOM" id="CLU_081900_0_0_1"/>
<dbReference type="RefSeq" id="XP_014557366.1">
    <property type="nucleotide sequence ID" value="XM_014701880.1"/>
</dbReference>
<feature type="region of interest" description="Disordered" evidence="1">
    <location>
        <begin position="65"/>
        <end position="289"/>
    </location>
</feature>
<accession>W7EIB8</accession>
<reference evidence="2 3" key="1">
    <citation type="journal article" date="2013" name="PLoS Genet.">
        <title>Comparative genome structure, secondary metabolite, and effector coding capacity across Cochliobolus pathogens.</title>
        <authorList>
            <person name="Condon B.J."/>
            <person name="Leng Y."/>
            <person name="Wu D."/>
            <person name="Bushley K.E."/>
            <person name="Ohm R.A."/>
            <person name="Otillar R."/>
            <person name="Martin J."/>
            <person name="Schackwitz W."/>
            <person name="Grimwood J."/>
            <person name="MohdZainudin N."/>
            <person name="Xue C."/>
            <person name="Wang R."/>
            <person name="Manning V.A."/>
            <person name="Dhillon B."/>
            <person name="Tu Z.J."/>
            <person name="Steffenson B.J."/>
            <person name="Salamov A."/>
            <person name="Sun H."/>
            <person name="Lowry S."/>
            <person name="LaButti K."/>
            <person name="Han J."/>
            <person name="Copeland A."/>
            <person name="Lindquist E."/>
            <person name="Barry K."/>
            <person name="Schmutz J."/>
            <person name="Baker S.E."/>
            <person name="Ciuffetti L.M."/>
            <person name="Grigoriev I.V."/>
            <person name="Zhong S."/>
            <person name="Turgeon B.G."/>
        </authorList>
    </citation>
    <scope>NUCLEOTIDE SEQUENCE [LARGE SCALE GENOMIC DNA]</scope>
    <source>
        <strain evidence="2 3">FI3</strain>
    </source>
</reference>
<evidence type="ECO:0000313" key="3">
    <source>
        <dbReference type="Proteomes" id="UP000054337"/>
    </source>
</evidence>
<dbReference type="OrthoDB" id="3788029at2759"/>
<feature type="compositionally biased region" description="Pro residues" evidence="1">
    <location>
        <begin position="157"/>
        <end position="174"/>
    </location>
</feature>
<feature type="compositionally biased region" description="Low complexity" evidence="1">
    <location>
        <begin position="65"/>
        <end position="79"/>
    </location>
</feature>
<dbReference type="EMBL" id="KI968726">
    <property type="protein sequence ID" value="EUN27866.1"/>
    <property type="molecule type" value="Genomic_DNA"/>
</dbReference>
<evidence type="ECO:0000313" key="2">
    <source>
        <dbReference type="EMBL" id="EUN27866.1"/>
    </source>
</evidence>
<feature type="compositionally biased region" description="Polar residues" evidence="1">
    <location>
        <begin position="133"/>
        <end position="154"/>
    </location>
</feature>
<name>W7EIB8_BIPV3</name>
<organism evidence="2 3">
    <name type="scientific">Bipolaris victoriae (strain FI3)</name>
    <name type="common">Victoria blight of oats agent</name>
    <name type="synonym">Cochliobolus victoriae</name>
    <dbReference type="NCBI Taxonomy" id="930091"/>
    <lineage>
        <taxon>Eukaryota</taxon>
        <taxon>Fungi</taxon>
        <taxon>Dikarya</taxon>
        <taxon>Ascomycota</taxon>
        <taxon>Pezizomycotina</taxon>
        <taxon>Dothideomycetes</taxon>
        <taxon>Pleosporomycetidae</taxon>
        <taxon>Pleosporales</taxon>
        <taxon>Pleosporineae</taxon>
        <taxon>Pleosporaceae</taxon>
        <taxon>Bipolaris</taxon>
    </lineage>
</organism>
<proteinExistence type="predicted"/>
<keyword evidence="3" id="KW-1185">Reference proteome</keyword>
<dbReference type="AlphaFoldDB" id="W7EIB8"/>
<protein>
    <submittedName>
        <fullName evidence="2">Uncharacterized protein</fullName>
    </submittedName>
</protein>
<dbReference type="GeneID" id="26251655"/>
<feature type="compositionally biased region" description="Basic residues" evidence="1">
    <location>
        <begin position="263"/>
        <end position="273"/>
    </location>
</feature>
<evidence type="ECO:0000256" key="1">
    <source>
        <dbReference type="SAM" id="MobiDB-lite"/>
    </source>
</evidence>
<dbReference type="Proteomes" id="UP000054337">
    <property type="component" value="Unassembled WGS sequence"/>
</dbReference>
<feature type="compositionally biased region" description="Low complexity" evidence="1">
    <location>
        <begin position="180"/>
        <end position="196"/>
    </location>
</feature>
<feature type="compositionally biased region" description="Pro residues" evidence="1">
    <location>
        <begin position="88"/>
        <end position="98"/>
    </location>
</feature>
<sequence>MANVDIARSSAPVVASFELQSSLAHSHPLIVSHALSVAETCSLLFEIYDLAYKSLYHIHTSSAMSRHSSTNLSPSNSSLQVNDCQRAPPQPDPEPAAPPIIILARSGNKRAVQPRPQIQVPAPAEQGLRARPATSSWPQRQTSRYNLRSRSNKQPFSRPPNKPRPQPEPHPAPPVIILSNEQQQQQHQQHQQQENQAPLPHNPIIPLSPVPTPPIPRTNTPSHSAMGSKVSKVRERAQDGKLQPSQEQLDKEQMKEPSNYYTHRSKSMRRKAGKGGDAGGSAAGASGTV</sequence>
<feature type="compositionally biased region" description="Pro residues" evidence="1">
    <location>
        <begin position="200"/>
        <end position="216"/>
    </location>
</feature>